<comment type="caution">
    <text evidence="6">The sequence shown here is derived from an EMBL/GenBank/DDBJ whole genome shotgun (WGS) entry which is preliminary data.</text>
</comment>
<feature type="domain" description="Laminin IV type A" evidence="5">
    <location>
        <begin position="1"/>
        <end position="56"/>
    </location>
</feature>
<dbReference type="Proteomes" id="UP000269945">
    <property type="component" value="Unassembled WGS sequence"/>
</dbReference>
<feature type="non-terminal residue" evidence="6">
    <location>
        <position position="56"/>
    </location>
</feature>
<protein>
    <recommendedName>
        <fullName evidence="5">Laminin IV type A domain-containing protein</fullName>
    </recommendedName>
</protein>
<keyword evidence="7" id="KW-1185">Reference proteome</keyword>
<evidence type="ECO:0000313" key="6">
    <source>
        <dbReference type="EMBL" id="VCW68504.1"/>
    </source>
</evidence>
<evidence type="ECO:0000256" key="1">
    <source>
        <dbReference type="ARBA" id="ARBA00022729"/>
    </source>
</evidence>
<evidence type="ECO:0000259" key="5">
    <source>
        <dbReference type="PROSITE" id="PS51115"/>
    </source>
</evidence>
<organism evidence="6 7">
    <name type="scientific">Gulo gulo</name>
    <name type="common">Wolverine</name>
    <name type="synonym">Gluton</name>
    <dbReference type="NCBI Taxonomy" id="48420"/>
    <lineage>
        <taxon>Eukaryota</taxon>
        <taxon>Metazoa</taxon>
        <taxon>Chordata</taxon>
        <taxon>Craniata</taxon>
        <taxon>Vertebrata</taxon>
        <taxon>Euteleostomi</taxon>
        <taxon>Mammalia</taxon>
        <taxon>Eutheria</taxon>
        <taxon>Laurasiatheria</taxon>
        <taxon>Carnivora</taxon>
        <taxon>Caniformia</taxon>
        <taxon>Musteloidea</taxon>
        <taxon>Mustelidae</taxon>
        <taxon>Guloninae</taxon>
        <taxon>Gulo</taxon>
    </lineage>
</organism>
<name>A0A9X9LHS1_GULGU</name>
<proteinExistence type="predicted"/>
<keyword evidence="2" id="KW-0677">Repeat</keyword>
<reference evidence="6 7" key="1">
    <citation type="submission" date="2018-10" db="EMBL/GenBank/DDBJ databases">
        <authorList>
            <person name="Ekblom R."/>
            <person name="Jareborg N."/>
        </authorList>
    </citation>
    <scope>NUCLEOTIDE SEQUENCE [LARGE SCALE GENOMIC DNA]</scope>
    <source>
        <tissue evidence="6">Muscle</tissue>
    </source>
</reference>
<accession>A0A9X9LHS1</accession>
<evidence type="ECO:0000256" key="4">
    <source>
        <dbReference type="ARBA" id="ARBA00023180"/>
    </source>
</evidence>
<gene>
    <name evidence="6" type="ORF">BN2614_LOCUS1</name>
</gene>
<keyword evidence="3" id="KW-1015">Disulfide bond</keyword>
<evidence type="ECO:0000313" key="7">
    <source>
        <dbReference type="Proteomes" id="UP000269945"/>
    </source>
</evidence>
<dbReference type="AlphaFoldDB" id="A0A9X9LHS1"/>
<evidence type="ECO:0000256" key="2">
    <source>
        <dbReference type="ARBA" id="ARBA00022737"/>
    </source>
</evidence>
<dbReference type="PROSITE" id="PS51115">
    <property type="entry name" value="LAMININ_IVA"/>
    <property type="match status" value="1"/>
</dbReference>
<evidence type="ECO:0000256" key="3">
    <source>
        <dbReference type="ARBA" id="ARBA00023157"/>
    </source>
</evidence>
<keyword evidence="1" id="KW-0732">Signal</keyword>
<dbReference type="InterPro" id="IPR000034">
    <property type="entry name" value="Laminin_IV"/>
</dbReference>
<dbReference type="EMBL" id="CYRY02003952">
    <property type="protein sequence ID" value="VCW68504.1"/>
    <property type="molecule type" value="Genomic_DNA"/>
</dbReference>
<keyword evidence="4" id="KW-0325">Glycoprotein</keyword>
<sequence length="56" mass="6312">MRGWYLTDISGHVQVAPQQDDLDPPQQISVRSEEAHRALPQGHYWSAPAPYLGNKV</sequence>